<gene>
    <name evidence="2" type="ORF">FU658_02070</name>
</gene>
<keyword evidence="2" id="KW-0808">Transferase</keyword>
<organism evidence="2 3">
    <name type="scientific">Alkalisalibacterium limincola</name>
    <dbReference type="NCBI Taxonomy" id="2699169"/>
    <lineage>
        <taxon>Bacteria</taxon>
        <taxon>Pseudomonadati</taxon>
        <taxon>Pseudomonadota</taxon>
        <taxon>Gammaproteobacteria</taxon>
        <taxon>Lysobacterales</taxon>
        <taxon>Lysobacteraceae</taxon>
        <taxon>Alkalisalibacterium</taxon>
    </lineage>
</organism>
<keyword evidence="3" id="KW-1185">Reference proteome</keyword>
<dbReference type="Pfam" id="PF08241">
    <property type="entry name" value="Methyltransf_11"/>
    <property type="match status" value="1"/>
</dbReference>
<dbReference type="AlphaFoldDB" id="A0A5C8L0W8"/>
<evidence type="ECO:0000313" key="2">
    <source>
        <dbReference type="EMBL" id="TXK65895.1"/>
    </source>
</evidence>
<dbReference type="OrthoDB" id="5983563at2"/>
<evidence type="ECO:0000313" key="3">
    <source>
        <dbReference type="Proteomes" id="UP000321248"/>
    </source>
</evidence>
<protein>
    <submittedName>
        <fullName evidence="2">Methyltransferase domain-containing protein</fullName>
    </submittedName>
</protein>
<dbReference type="InterPro" id="IPR013216">
    <property type="entry name" value="Methyltransf_11"/>
</dbReference>
<dbReference type="GO" id="GO:0008757">
    <property type="term" value="F:S-adenosylmethionine-dependent methyltransferase activity"/>
    <property type="evidence" value="ECO:0007669"/>
    <property type="project" value="InterPro"/>
</dbReference>
<dbReference type="Gene3D" id="3.40.50.150">
    <property type="entry name" value="Vaccinia Virus protein VP39"/>
    <property type="match status" value="1"/>
</dbReference>
<proteinExistence type="predicted"/>
<dbReference type="EMBL" id="VRTS01000001">
    <property type="protein sequence ID" value="TXK65895.1"/>
    <property type="molecule type" value="Genomic_DNA"/>
</dbReference>
<reference evidence="2 3" key="1">
    <citation type="submission" date="2019-08" db="EMBL/GenBank/DDBJ databases">
        <authorList>
            <person name="Karlyshev A.V."/>
        </authorList>
    </citation>
    <scope>NUCLEOTIDE SEQUENCE [LARGE SCALE GENOMIC DNA]</scope>
    <source>
        <strain evidence="2 3">Alg18-2.2</strain>
    </source>
</reference>
<name>A0A5C8L0W8_9GAMM</name>
<comment type="caution">
    <text evidence="2">The sequence shown here is derived from an EMBL/GenBank/DDBJ whole genome shotgun (WGS) entry which is preliminary data.</text>
</comment>
<sequence length="243" mass="26746">MEGLFCGAGFSRTIPNMPASASARQLEHSACPWFRKPAVQQVVREEMRQAAPELEGAFGRRGLLVRGCQPLPGELQGHRLHTLHDTWLGPEGLEGEFRADESRLPVCSASMSLVFSLHALECARDPAGLVAECARTLEPDGTMLVLALNPFSPFHLRWARQGLQAFSGAQVSRMLRSAGLEVHACRPVGVWWRARDALADTRTPRLPMLRSSNLLLARRREHGLTPLRLRRRPVPLGASASPG</sequence>
<dbReference type="SUPFAM" id="SSF53335">
    <property type="entry name" value="S-adenosyl-L-methionine-dependent methyltransferases"/>
    <property type="match status" value="1"/>
</dbReference>
<dbReference type="Proteomes" id="UP000321248">
    <property type="component" value="Unassembled WGS sequence"/>
</dbReference>
<dbReference type="GO" id="GO:0032259">
    <property type="term" value="P:methylation"/>
    <property type="evidence" value="ECO:0007669"/>
    <property type="project" value="UniProtKB-KW"/>
</dbReference>
<evidence type="ECO:0000259" key="1">
    <source>
        <dbReference type="Pfam" id="PF08241"/>
    </source>
</evidence>
<accession>A0A5C8L0W8</accession>
<feature type="domain" description="Methyltransferase type 11" evidence="1">
    <location>
        <begin position="98"/>
        <end position="144"/>
    </location>
</feature>
<dbReference type="InterPro" id="IPR029063">
    <property type="entry name" value="SAM-dependent_MTases_sf"/>
</dbReference>
<keyword evidence="2" id="KW-0489">Methyltransferase</keyword>